<reference evidence="3" key="1">
    <citation type="submission" date="2016-10" db="EMBL/GenBank/DDBJ databases">
        <authorList>
            <person name="Varghese N."/>
            <person name="Submissions S."/>
        </authorList>
    </citation>
    <scope>NUCLEOTIDE SEQUENCE [LARGE SCALE GENOMIC DNA]</scope>
    <source>
        <strain evidence="3">CGMCC 1.8981</strain>
    </source>
</reference>
<accession>A0A1H6G1F9</accession>
<dbReference type="RefSeq" id="WP_090507397.1">
    <property type="nucleotide sequence ID" value="NZ_FNWL01000002.1"/>
</dbReference>
<dbReference type="EMBL" id="FNWL01000002">
    <property type="protein sequence ID" value="SEH16442.1"/>
    <property type="molecule type" value="Genomic_DNA"/>
</dbReference>
<gene>
    <name evidence="2" type="ORF">SAMN04487967_2627</name>
</gene>
<evidence type="ECO:0000313" key="3">
    <source>
        <dbReference type="Proteomes" id="UP000199112"/>
    </source>
</evidence>
<keyword evidence="3" id="KW-1185">Reference proteome</keyword>
<protein>
    <recommendedName>
        <fullName evidence="1">Inner membrane protein YgaP-like transmembrane domain-containing protein</fullName>
    </recommendedName>
</protein>
<dbReference type="Pfam" id="PF11127">
    <property type="entry name" value="YgaP-like_TM"/>
    <property type="match status" value="1"/>
</dbReference>
<feature type="domain" description="Inner membrane protein YgaP-like transmembrane" evidence="1">
    <location>
        <begin position="1"/>
        <end position="67"/>
    </location>
</feature>
<dbReference type="OrthoDB" id="100832at2157"/>
<organism evidence="2 3">
    <name type="scientific">Natronorubrum sediminis</name>
    <dbReference type="NCBI Taxonomy" id="640943"/>
    <lineage>
        <taxon>Archaea</taxon>
        <taxon>Methanobacteriati</taxon>
        <taxon>Methanobacteriota</taxon>
        <taxon>Stenosarchaea group</taxon>
        <taxon>Halobacteria</taxon>
        <taxon>Halobacteriales</taxon>
        <taxon>Natrialbaceae</taxon>
        <taxon>Natronorubrum</taxon>
    </lineage>
</organism>
<evidence type="ECO:0000313" key="2">
    <source>
        <dbReference type="EMBL" id="SEH16442.1"/>
    </source>
</evidence>
<name>A0A1H6G1F9_9EURY</name>
<dbReference type="Proteomes" id="UP000199112">
    <property type="component" value="Unassembled WGS sequence"/>
</dbReference>
<evidence type="ECO:0000259" key="1">
    <source>
        <dbReference type="Pfam" id="PF11127"/>
    </source>
</evidence>
<sequence length="74" mass="7539">MEQNMSQADRVIRGVSGIWLLSMSVGAVLDRRYVIGAITGIAGLGLLSNSVTGHCGGNAVLGIDTSSDASCSVE</sequence>
<proteinExistence type="predicted"/>
<dbReference type="AlphaFoldDB" id="A0A1H6G1F9"/>
<dbReference type="InterPro" id="IPR021309">
    <property type="entry name" value="YgaP-like_TM"/>
</dbReference>